<proteinExistence type="predicted"/>
<feature type="region of interest" description="Disordered" evidence="7">
    <location>
        <begin position="969"/>
        <end position="1013"/>
    </location>
</feature>
<dbReference type="Gene3D" id="3.30.530.20">
    <property type="match status" value="1"/>
</dbReference>
<feature type="compositionally biased region" description="Low complexity" evidence="7">
    <location>
        <begin position="62"/>
        <end position="80"/>
    </location>
</feature>
<dbReference type="SUPFAM" id="SSF55961">
    <property type="entry name" value="Bet v1-like"/>
    <property type="match status" value="1"/>
</dbReference>
<feature type="region of interest" description="Disordered" evidence="7">
    <location>
        <begin position="563"/>
        <end position="616"/>
    </location>
</feature>
<evidence type="ECO:0000256" key="3">
    <source>
        <dbReference type="ARBA" id="ARBA00022468"/>
    </source>
</evidence>
<reference evidence="10" key="1">
    <citation type="submission" date="2021-01" db="EMBL/GenBank/DDBJ databases">
        <title>A chromosome-scale assembly of European eel, Anguilla anguilla.</title>
        <authorList>
            <person name="Henkel C."/>
            <person name="Jong-Raadsen S.A."/>
            <person name="Dufour S."/>
            <person name="Weltzien F.-A."/>
            <person name="Palstra A.P."/>
            <person name="Pelster B."/>
            <person name="Spaink H.P."/>
            <person name="Van Den Thillart G.E."/>
            <person name="Jansen H."/>
            <person name="Zahm M."/>
            <person name="Klopp C."/>
            <person name="Cedric C."/>
            <person name="Louis A."/>
            <person name="Berthelot C."/>
            <person name="Parey E."/>
            <person name="Roest Crollius H."/>
            <person name="Montfort J."/>
            <person name="Robinson-Rechavi M."/>
            <person name="Bucao C."/>
            <person name="Bouchez O."/>
            <person name="Gislard M."/>
            <person name="Lluch J."/>
            <person name="Milhes M."/>
            <person name="Lampietro C."/>
            <person name="Lopez Roques C."/>
            <person name="Donnadieu C."/>
            <person name="Braasch I."/>
            <person name="Desvignes T."/>
            <person name="Postlethwait J."/>
            <person name="Bobe J."/>
            <person name="Guiguen Y."/>
            <person name="Dirks R."/>
        </authorList>
    </citation>
    <scope>NUCLEOTIDE SEQUENCE</scope>
    <source>
        <strain evidence="10">Tag_6206</strain>
        <tissue evidence="10">Liver</tissue>
    </source>
</reference>
<evidence type="ECO:0000256" key="7">
    <source>
        <dbReference type="SAM" id="MobiDB-lite"/>
    </source>
</evidence>
<evidence type="ECO:0000256" key="5">
    <source>
        <dbReference type="ARBA" id="ARBA00022553"/>
    </source>
</evidence>
<keyword evidence="4" id="KW-0963">Cytoplasm</keyword>
<feature type="compositionally biased region" description="Low complexity" evidence="7">
    <location>
        <begin position="348"/>
        <end position="363"/>
    </location>
</feature>
<feature type="compositionally biased region" description="Pro residues" evidence="7">
    <location>
        <begin position="81"/>
        <end position="92"/>
    </location>
</feature>
<dbReference type="Pfam" id="PF01852">
    <property type="entry name" value="START"/>
    <property type="match status" value="1"/>
</dbReference>
<dbReference type="PROSITE" id="PS50238">
    <property type="entry name" value="RHOGAP"/>
    <property type="match status" value="1"/>
</dbReference>
<feature type="compositionally biased region" description="Basic residues" evidence="7">
    <location>
        <begin position="464"/>
        <end position="475"/>
    </location>
</feature>
<feature type="compositionally biased region" description="Acidic residues" evidence="7">
    <location>
        <begin position="314"/>
        <end position="323"/>
    </location>
</feature>
<dbReference type="Proteomes" id="UP001044222">
    <property type="component" value="Chromosome 7"/>
</dbReference>
<evidence type="ECO:0008006" key="12">
    <source>
        <dbReference type="Google" id="ProtNLM"/>
    </source>
</evidence>
<keyword evidence="11" id="KW-1185">Reference proteome</keyword>
<evidence type="ECO:0000256" key="1">
    <source>
        <dbReference type="ARBA" id="ARBA00004370"/>
    </source>
</evidence>
<dbReference type="Gene3D" id="1.10.555.10">
    <property type="entry name" value="Rho GTPase activation protein"/>
    <property type="match status" value="1"/>
</dbReference>
<dbReference type="InterPro" id="IPR023393">
    <property type="entry name" value="START-like_dom_sf"/>
</dbReference>
<evidence type="ECO:0000313" key="11">
    <source>
        <dbReference type="Proteomes" id="UP001044222"/>
    </source>
</evidence>
<comment type="caution">
    <text evidence="10">The sequence shown here is derived from an EMBL/GenBank/DDBJ whole genome shotgun (WGS) entry which is preliminary data.</text>
</comment>
<dbReference type="GO" id="GO:0005096">
    <property type="term" value="F:GTPase activator activity"/>
    <property type="evidence" value="ECO:0007669"/>
    <property type="project" value="UniProtKB-KW"/>
</dbReference>
<evidence type="ECO:0000256" key="2">
    <source>
        <dbReference type="ARBA" id="ARBA00004496"/>
    </source>
</evidence>
<keyword evidence="6" id="KW-0472">Membrane</keyword>
<accession>A0A9D3RVG8</accession>
<feature type="compositionally biased region" description="Low complexity" evidence="7">
    <location>
        <begin position="969"/>
        <end position="988"/>
    </location>
</feature>
<feature type="region of interest" description="Disordered" evidence="7">
    <location>
        <begin position="382"/>
        <end position="405"/>
    </location>
</feature>
<gene>
    <name evidence="10" type="ORF">ANANG_G00134380</name>
</gene>
<name>A0A9D3RVG8_ANGAN</name>
<dbReference type="GO" id="GO:0008289">
    <property type="term" value="F:lipid binding"/>
    <property type="evidence" value="ECO:0007669"/>
    <property type="project" value="InterPro"/>
</dbReference>
<dbReference type="GO" id="GO:0007165">
    <property type="term" value="P:signal transduction"/>
    <property type="evidence" value="ECO:0007669"/>
    <property type="project" value="InterPro"/>
</dbReference>
<evidence type="ECO:0000256" key="4">
    <source>
        <dbReference type="ARBA" id="ARBA00022490"/>
    </source>
</evidence>
<evidence type="ECO:0000259" key="8">
    <source>
        <dbReference type="PROSITE" id="PS50238"/>
    </source>
</evidence>
<feature type="region of interest" description="Disordered" evidence="7">
    <location>
        <begin position="428"/>
        <end position="493"/>
    </location>
</feature>
<sequence>MSRAPSAPAGPSRGTASAGPGWTSWTCSRPRASPAPARRGRFRRGAEGGRQRRERAERPERAAGGQLPAQPGSSTGSQGAAPPPPPPPPPPGADSVTSVCSSAGSGPCDDRSSEGPPPPSSPREVPGVLAALNGKPGGKSTRSKAKSFLKRMESLRLKSSPSKKKKVMSKLMIGEPVLQEGADQEKLRRLNCVEISSLNGPGGGPRSRSVSYSGQTSGSSSSSSSQSEAGSSAVSTPSPVTRARSRSTVGGNNNNKRGGMYLEGFDPFSLLHLQPSLEEEEPGQAPGRRGRRGGPAEPPQPEGSGDEGGGGGREEEEEEEEEVIFFIPEGHKPGTSPKRSERQPAPPAAAGQQRRQLQGLHPPKLGRLLDSRLSFYDNVPSPLLLLDREEEEGEGRRRGQGRARCPKLDDILQHVRGLQRFVSEWSEQTCEEGAETRTRRWTRVSPCPLAAPEPPGGGGERQRPGQHRQPRRRAGRGAGRAREAGLRRGGLADPVQQASEATLAQLPELPPAQPLLRAAPDQLPVRPADEPPAEVLAPQAHRPAGEVHPHQQARLQLGCAQVHEEDQGARLQRPERFRGPPPGERPAQRAAPAPEHPAGHAVPTQPVPGPGGAVPEVGVKSRIQALRQMNEACADGVGVGYEGQSAYDVADMLKQYFRDLPEPLLTSKLSETFLQIYQYVPKDLRLQAIKAATLLLPDDHREALQTLLFFLSDVTANVAENQMTSTNLAVCLAPSLFHLNTLKRENSSPRVMHRKHSLGKPDQKDLNENLAATQGLAHMIAECKKLFQIPEEMSRCRNSYMEQGLHPPRLEELGEAGPDQAPGFRAFLKEGLDSLLKEARDKFKGYDSYSTPEQTELACKKVHDGYPLRVWKATAEVPAAPEEVLTRLLREQHRWDEDLLESKVVENLGGQTEVYQYVQNSMAPHPTRDHVVLRMWATDLPKGACAIIAKSVDHDGAAQMGVRVNVLTSATSSSPAGPASRGSPTSAGRTAGGAVQSGTTRCLGTRVRPRWGE</sequence>
<dbReference type="SMART" id="SM00234">
    <property type="entry name" value="START"/>
    <property type="match status" value="1"/>
</dbReference>
<feature type="compositionally biased region" description="Basic and acidic residues" evidence="7">
    <location>
        <begin position="563"/>
        <end position="578"/>
    </location>
</feature>
<organism evidence="10 11">
    <name type="scientific">Anguilla anguilla</name>
    <name type="common">European freshwater eel</name>
    <name type="synonym">Muraena anguilla</name>
    <dbReference type="NCBI Taxonomy" id="7936"/>
    <lineage>
        <taxon>Eukaryota</taxon>
        <taxon>Metazoa</taxon>
        <taxon>Chordata</taxon>
        <taxon>Craniata</taxon>
        <taxon>Vertebrata</taxon>
        <taxon>Euteleostomi</taxon>
        <taxon>Actinopterygii</taxon>
        <taxon>Neopterygii</taxon>
        <taxon>Teleostei</taxon>
        <taxon>Anguilliformes</taxon>
        <taxon>Anguillidae</taxon>
        <taxon>Anguilla</taxon>
    </lineage>
</organism>
<feature type="compositionally biased region" description="Polar residues" evidence="7">
    <location>
        <begin position="246"/>
        <end position="256"/>
    </location>
</feature>
<dbReference type="SMART" id="SM00324">
    <property type="entry name" value="RhoGAP"/>
    <property type="match status" value="1"/>
</dbReference>
<dbReference type="InterPro" id="IPR008936">
    <property type="entry name" value="Rho_GTPase_activation_prot"/>
</dbReference>
<dbReference type="SUPFAM" id="SSF48350">
    <property type="entry name" value="GTPase activation domain, GAP"/>
    <property type="match status" value="1"/>
</dbReference>
<dbReference type="GO" id="GO:0005737">
    <property type="term" value="C:cytoplasm"/>
    <property type="evidence" value="ECO:0007669"/>
    <property type="project" value="UniProtKB-SubCell"/>
</dbReference>
<dbReference type="PANTHER" id="PTHR12659:SF2">
    <property type="entry name" value="RHO GTPASE-ACTIVATING PROTEIN 7"/>
    <property type="match status" value="1"/>
</dbReference>
<feature type="domain" description="START" evidence="9">
    <location>
        <begin position="830"/>
        <end position="969"/>
    </location>
</feature>
<feature type="region of interest" description="Disordered" evidence="7">
    <location>
        <begin position="1"/>
        <end position="365"/>
    </location>
</feature>
<dbReference type="GO" id="GO:0035023">
    <property type="term" value="P:regulation of Rho protein signal transduction"/>
    <property type="evidence" value="ECO:0007669"/>
    <property type="project" value="TreeGrafter"/>
</dbReference>
<dbReference type="EMBL" id="JAFIRN010000007">
    <property type="protein sequence ID" value="KAG5845024.1"/>
    <property type="molecule type" value="Genomic_DNA"/>
</dbReference>
<dbReference type="AlphaFoldDB" id="A0A9D3RVG8"/>
<protein>
    <recommendedName>
        <fullName evidence="12">Rho-GAP domain-containing protein</fullName>
    </recommendedName>
</protein>
<feature type="domain" description="Rho-GAP" evidence="8">
    <location>
        <begin position="569"/>
        <end position="787"/>
    </location>
</feature>
<dbReference type="Pfam" id="PF00620">
    <property type="entry name" value="RhoGAP"/>
    <property type="match status" value="1"/>
</dbReference>
<keyword evidence="3" id="KW-0343">GTPase activation</keyword>
<feature type="compositionally biased region" description="Basic and acidic residues" evidence="7">
    <location>
        <begin position="44"/>
        <end position="61"/>
    </location>
</feature>
<dbReference type="InterPro" id="IPR002913">
    <property type="entry name" value="START_lipid-bd_dom"/>
</dbReference>
<keyword evidence="5" id="KW-0597">Phosphoprotein</keyword>
<dbReference type="PANTHER" id="PTHR12659">
    <property type="entry name" value="RHO-TYPE GTPASE ACTIVATING PROTEIN"/>
    <property type="match status" value="1"/>
</dbReference>
<feature type="compositionally biased region" description="Polar residues" evidence="7">
    <location>
        <begin position="95"/>
        <end position="104"/>
    </location>
</feature>
<dbReference type="PROSITE" id="PS50848">
    <property type="entry name" value="START"/>
    <property type="match status" value="1"/>
</dbReference>
<dbReference type="GO" id="GO:0030036">
    <property type="term" value="P:actin cytoskeleton organization"/>
    <property type="evidence" value="ECO:0007669"/>
    <property type="project" value="TreeGrafter"/>
</dbReference>
<dbReference type="GO" id="GO:0005925">
    <property type="term" value="C:focal adhesion"/>
    <property type="evidence" value="ECO:0007669"/>
    <property type="project" value="TreeGrafter"/>
</dbReference>
<dbReference type="InterPro" id="IPR000198">
    <property type="entry name" value="RhoGAP_dom"/>
</dbReference>
<evidence type="ECO:0000259" key="9">
    <source>
        <dbReference type="PROSITE" id="PS50848"/>
    </source>
</evidence>
<feature type="compositionally biased region" description="Low complexity" evidence="7">
    <location>
        <begin position="206"/>
        <end position="236"/>
    </location>
</feature>
<evidence type="ECO:0000256" key="6">
    <source>
        <dbReference type="ARBA" id="ARBA00023136"/>
    </source>
</evidence>
<dbReference type="GO" id="GO:0045121">
    <property type="term" value="C:membrane raft"/>
    <property type="evidence" value="ECO:0007669"/>
    <property type="project" value="TreeGrafter"/>
</dbReference>
<evidence type="ECO:0000313" key="10">
    <source>
        <dbReference type="EMBL" id="KAG5845024.1"/>
    </source>
</evidence>
<comment type="subcellular location">
    <subcellularLocation>
        <location evidence="2">Cytoplasm</location>
    </subcellularLocation>
    <subcellularLocation>
        <location evidence="1">Membrane</location>
    </subcellularLocation>
</comment>